<comment type="caution">
    <text evidence="2">The sequence shown here is derived from an EMBL/GenBank/DDBJ whole genome shotgun (WGS) entry which is preliminary data.</text>
</comment>
<sequence>MKTIFIATGNTSKLQDFELYLGDNFNIESPKSLNIKINVPEGINSIEDNAIAKARAYAYKTGLVSIGDDTGFFIEELNGEPGVALRRWGGELPEETTGAEFWKYLQEKTKNLNNYKCYFKQCVAVVSPSGKTELVYNINHGILNKEKLKLPYNGTEYPLAAAFESENRKKTWDEMSDQEKKDFDKVFINELVKAIDQVIEKQ</sequence>
<dbReference type="InterPro" id="IPR002637">
    <property type="entry name" value="RdgB/HAM1"/>
</dbReference>
<keyword evidence="1 2" id="KW-0378">Hydrolase</keyword>
<dbReference type="InterPro" id="IPR029001">
    <property type="entry name" value="ITPase-like_fam"/>
</dbReference>
<name>A0ABY0FMU3_9BACT</name>
<dbReference type="EMBL" id="PRLL01000001">
    <property type="protein sequence ID" value="RYC74025.1"/>
    <property type="molecule type" value="Genomic_DNA"/>
</dbReference>
<dbReference type="RefSeq" id="WP_129603930.1">
    <property type="nucleotide sequence ID" value="NZ_PRLL01000001.1"/>
</dbReference>
<evidence type="ECO:0000256" key="1">
    <source>
        <dbReference type="ARBA" id="ARBA00022801"/>
    </source>
</evidence>
<proteinExistence type="predicted"/>
<accession>A0ABY0FMU3</accession>
<dbReference type="SUPFAM" id="SSF52972">
    <property type="entry name" value="ITPase-like"/>
    <property type="match status" value="1"/>
</dbReference>
<dbReference type="GO" id="GO:0047429">
    <property type="term" value="F:nucleoside triphosphate diphosphatase activity"/>
    <property type="evidence" value="ECO:0007669"/>
    <property type="project" value="UniProtKB-EC"/>
</dbReference>
<protein>
    <submittedName>
        <fullName evidence="2">Non-canonical purine NTP pyrophosphatase</fullName>
        <ecNumber evidence="2">3.6.1.9</ecNumber>
    </submittedName>
</protein>
<organism evidence="2 3">
    <name type="scientific">Candidatus Nanosyncoccus nanoralicus</name>
    <dbReference type="NCBI Taxonomy" id="2171996"/>
    <lineage>
        <taxon>Bacteria</taxon>
        <taxon>Candidatus Saccharimonadota</taxon>
        <taxon>Candidatus Nanosyncoccalia</taxon>
        <taxon>Candidatus Nanosyncoccales</taxon>
        <taxon>Candidatus Nanosyncoccaceae</taxon>
        <taxon>Candidatus Nanosyncoccus</taxon>
    </lineage>
</organism>
<dbReference type="Gene3D" id="3.90.950.10">
    <property type="match status" value="1"/>
</dbReference>
<reference evidence="2 3" key="1">
    <citation type="journal article" date="2018" name="bioRxiv">
        <title>Evidence of independent acquisition and adaption of ultra-small bacteria to human hosts across the highly diverse yet reduced genomes of the phylum Saccharibacteria.</title>
        <authorList>
            <person name="McLean J.S."/>
            <person name="Bor B."/>
            <person name="To T.T."/>
            <person name="Liu Q."/>
            <person name="Kearns K.A."/>
            <person name="Solden L.M."/>
            <person name="Wrighton K.C."/>
            <person name="He X."/>
            <person name="Shi W."/>
        </authorList>
    </citation>
    <scope>NUCLEOTIDE SEQUENCE [LARGE SCALE GENOMIC DNA]</scope>
    <source>
        <strain evidence="2 3">TM7_KMM_G3_1_HOT_351</strain>
    </source>
</reference>
<gene>
    <name evidence="2" type="ORF">G3KMM_00071</name>
</gene>
<evidence type="ECO:0000313" key="3">
    <source>
        <dbReference type="Proteomes" id="UP001191004"/>
    </source>
</evidence>
<dbReference type="Pfam" id="PF01725">
    <property type="entry name" value="Ham1p_like"/>
    <property type="match status" value="1"/>
</dbReference>
<keyword evidence="3" id="KW-1185">Reference proteome</keyword>
<dbReference type="Proteomes" id="UP001191004">
    <property type="component" value="Unassembled WGS sequence"/>
</dbReference>
<reference evidence="2 3" key="2">
    <citation type="journal article" date="2020" name="Cell Rep.">
        <title>Acquisition and Adaptation of Ultra-small Parasitic Reduced Genome Bacteria to Mammalian Hosts.</title>
        <authorList>
            <person name="McLean J.S."/>
            <person name="Bor B."/>
            <person name="Kerns K.A."/>
            <person name="Liu Q."/>
            <person name="To T.T."/>
            <person name="Solden L."/>
            <person name="Hendrickson E.L."/>
            <person name="Wrighton K."/>
            <person name="Shi W."/>
            <person name="He X."/>
        </authorList>
    </citation>
    <scope>NUCLEOTIDE SEQUENCE [LARGE SCALE GENOMIC DNA]</scope>
    <source>
        <strain evidence="2 3">TM7_KMM_G3_1_HOT_351</strain>
    </source>
</reference>
<evidence type="ECO:0000313" key="2">
    <source>
        <dbReference type="EMBL" id="RYC74025.1"/>
    </source>
</evidence>
<dbReference type="EC" id="3.6.1.9" evidence="2"/>